<dbReference type="EMBL" id="WBOT01000002">
    <property type="protein sequence ID" value="KAB2334283.1"/>
    <property type="molecule type" value="Genomic_DNA"/>
</dbReference>
<proteinExistence type="predicted"/>
<name>A0A7V7RNW0_9BACI</name>
<dbReference type="OrthoDB" id="2053026at2"/>
<dbReference type="RefSeq" id="WP_151573597.1">
    <property type="nucleotide sequence ID" value="NZ_WBOT01000002.1"/>
</dbReference>
<organism evidence="1 2">
    <name type="scientific">Bacillus mesophilum</name>
    <dbReference type="NCBI Taxonomy" id="1071718"/>
    <lineage>
        <taxon>Bacteria</taxon>
        <taxon>Bacillati</taxon>
        <taxon>Bacillota</taxon>
        <taxon>Bacilli</taxon>
        <taxon>Bacillales</taxon>
        <taxon>Bacillaceae</taxon>
        <taxon>Bacillus</taxon>
    </lineage>
</organism>
<reference evidence="1 2" key="1">
    <citation type="journal article" date="2014" name="Arch. Microbiol.">
        <title>Bacillus mesophilum sp. nov., strain IITR-54T, a novel 4-chlorobiphenyl dechlorinating bacterium.</title>
        <authorList>
            <person name="Manickam N."/>
            <person name="Singh N.K."/>
            <person name="Bajaj A."/>
            <person name="Kumar R.M."/>
            <person name="Kaur G."/>
            <person name="Kaur N."/>
            <person name="Bala M."/>
            <person name="Kumar A."/>
            <person name="Mayilraj S."/>
        </authorList>
    </citation>
    <scope>NUCLEOTIDE SEQUENCE [LARGE SCALE GENOMIC DNA]</scope>
    <source>
        <strain evidence="1 2">IITR-54</strain>
    </source>
</reference>
<gene>
    <name evidence="1" type="ORF">F7732_09440</name>
</gene>
<comment type="caution">
    <text evidence="1">The sequence shown here is derived from an EMBL/GenBank/DDBJ whole genome shotgun (WGS) entry which is preliminary data.</text>
</comment>
<protein>
    <submittedName>
        <fullName evidence="1">Uncharacterized protein</fullName>
    </submittedName>
</protein>
<dbReference type="Proteomes" id="UP000441354">
    <property type="component" value="Unassembled WGS sequence"/>
</dbReference>
<dbReference type="AlphaFoldDB" id="A0A7V7RNW0"/>
<keyword evidence="2" id="KW-1185">Reference proteome</keyword>
<sequence length="108" mass="12697">MDITEKVIPHIEKAVGLKLYDEQKRYLLNKHYHINGGRGVGRTVAYCIKLALSGGEPLNMSEPWEFSDYGDGSKKYAKFFFIKEFMRYRQMLKDYGFPVREVKYYLAV</sequence>
<evidence type="ECO:0000313" key="1">
    <source>
        <dbReference type="EMBL" id="KAB2334283.1"/>
    </source>
</evidence>
<evidence type="ECO:0000313" key="2">
    <source>
        <dbReference type="Proteomes" id="UP000441354"/>
    </source>
</evidence>
<accession>A0A7V7RNW0</accession>